<protein>
    <submittedName>
        <fullName evidence="8">Methyltransferase</fullName>
    </submittedName>
</protein>
<sequence>MGKRPFKSRQQSKPNHAAATANTLCESAFGSFTLQRRPRRKNEVLQAWDNADLYLLNRLQELQPSVDNRILLVNDSFGALALALADYQCVSWGDSAVSQLATQENAEENQLSLPSFLAMTERPKAGFDFILYRLPRSHSLMRYQLQALQGLCKCPERVLIGGMAKYITAATVEMCSQNLGVASTSLAWKKARLIQLSEFISASIEEDRQRAEFPEIGLTLINRANVFSRGKLDQGSRLLLSILPELEAPLNPPQAVADLGCGNGLLGISAAKQWPQADIHFFDDSFMAIDSARENCALNGILTDHRQLNFSVDDCMSDYRGLGFDLVLCNPPFHQEQQMGDHIAKQMFAHAKQHLRSDGKLCVVGNRHLGYHLQLKRHFSKVTQLAANAKFVVLLAEK</sequence>
<evidence type="ECO:0000256" key="2">
    <source>
        <dbReference type="ARBA" id="ARBA00022552"/>
    </source>
</evidence>
<dbReference type="Pfam" id="PF26049">
    <property type="entry name" value="RLMG_N"/>
    <property type="match status" value="1"/>
</dbReference>
<dbReference type="PANTHER" id="PTHR47816:SF5">
    <property type="entry name" value="RIBOSOMAL RNA LARGE SUBUNIT METHYLTRANSFERASE G"/>
    <property type="match status" value="1"/>
</dbReference>
<dbReference type="PIRSF" id="PIRSF037565">
    <property type="entry name" value="RRNA_m2G_Mtase_RsmD_prd"/>
    <property type="match status" value="1"/>
</dbReference>
<dbReference type="GO" id="GO:0008990">
    <property type="term" value="F:rRNA (guanine-N2-)-methyltransferase activity"/>
    <property type="evidence" value="ECO:0007669"/>
    <property type="project" value="InterPro"/>
</dbReference>
<comment type="caution">
    <text evidence="8">The sequence shown here is derived from an EMBL/GenBank/DDBJ whole genome shotgun (WGS) entry which is preliminary data.</text>
</comment>
<dbReference type="PANTHER" id="PTHR47816">
    <property type="entry name" value="RIBOSOMAL RNA SMALL SUBUNIT METHYLTRANSFERASE C"/>
    <property type="match status" value="1"/>
</dbReference>
<keyword evidence="5" id="KW-0949">S-adenosyl-L-methionine</keyword>
<name>A0A927C5R3_9GAMM</name>
<dbReference type="Gene3D" id="3.40.50.150">
    <property type="entry name" value="Vaccinia Virus protein VP39"/>
    <property type="match status" value="2"/>
</dbReference>
<feature type="domain" description="RlmG N-terminal" evidence="7">
    <location>
        <begin position="24"/>
        <end position="196"/>
    </location>
</feature>
<dbReference type="GO" id="GO:0003676">
    <property type="term" value="F:nucleic acid binding"/>
    <property type="evidence" value="ECO:0007669"/>
    <property type="project" value="InterPro"/>
</dbReference>
<proteinExistence type="predicted"/>
<dbReference type="AlphaFoldDB" id="A0A927C5R3"/>
<dbReference type="Proteomes" id="UP000610558">
    <property type="component" value="Unassembled WGS sequence"/>
</dbReference>
<dbReference type="SUPFAM" id="SSF53335">
    <property type="entry name" value="S-adenosyl-L-methionine-dependent methyltransferases"/>
    <property type="match status" value="1"/>
</dbReference>
<evidence type="ECO:0000256" key="5">
    <source>
        <dbReference type="ARBA" id="ARBA00022691"/>
    </source>
</evidence>
<organism evidence="8 9">
    <name type="scientific">Spongiibacter pelagi</name>
    <dbReference type="NCBI Taxonomy" id="2760804"/>
    <lineage>
        <taxon>Bacteria</taxon>
        <taxon>Pseudomonadati</taxon>
        <taxon>Pseudomonadota</taxon>
        <taxon>Gammaproteobacteria</taxon>
        <taxon>Cellvibrionales</taxon>
        <taxon>Spongiibacteraceae</taxon>
        <taxon>Spongiibacter</taxon>
    </lineage>
</organism>
<accession>A0A927C5R3</accession>
<evidence type="ECO:0000313" key="9">
    <source>
        <dbReference type="Proteomes" id="UP000610558"/>
    </source>
</evidence>
<keyword evidence="2" id="KW-0698">rRNA processing</keyword>
<evidence type="ECO:0000256" key="3">
    <source>
        <dbReference type="ARBA" id="ARBA00022603"/>
    </source>
</evidence>
<dbReference type="PROSITE" id="PS00092">
    <property type="entry name" value="N6_MTASE"/>
    <property type="match status" value="1"/>
</dbReference>
<evidence type="ECO:0000256" key="4">
    <source>
        <dbReference type="ARBA" id="ARBA00022679"/>
    </source>
</evidence>
<evidence type="ECO:0000259" key="7">
    <source>
        <dbReference type="Pfam" id="PF26049"/>
    </source>
</evidence>
<dbReference type="InterPro" id="IPR002052">
    <property type="entry name" value="DNA_methylase_N6_adenine_CS"/>
</dbReference>
<keyword evidence="4" id="KW-0808">Transferase</keyword>
<gene>
    <name evidence="8" type="ORF">IB286_12895</name>
</gene>
<dbReference type="GO" id="GO:0005737">
    <property type="term" value="C:cytoplasm"/>
    <property type="evidence" value="ECO:0007669"/>
    <property type="project" value="InterPro"/>
</dbReference>
<dbReference type="InterPro" id="IPR007848">
    <property type="entry name" value="Small_mtfrase_dom"/>
</dbReference>
<reference evidence="8" key="1">
    <citation type="submission" date="2020-09" db="EMBL/GenBank/DDBJ databases">
        <authorList>
            <person name="Yoon J.-W."/>
        </authorList>
    </citation>
    <scope>NUCLEOTIDE SEQUENCE</scope>
    <source>
        <strain evidence="8">KMU-158</strain>
    </source>
</reference>
<dbReference type="RefSeq" id="WP_190766214.1">
    <property type="nucleotide sequence ID" value="NZ_JACXLD010000008.1"/>
</dbReference>
<keyword evidence="9" id="KW-1185">Reference proteome</keyword>
<dbReference type="InterPro" id="IPR046977">
    <property type="entry name" value="RsmC/RlmG"/>
</dbReference>
<feature type="domain" description="Methyltransferase small" evidence="6">
    <location>
        <begin position="218"/>
        <end position="394"/>
    </location>
</feature>
<dbReference type="EMBL" id="JACXLD010000008">
    <property type="protein sequence ID" value="MBD2859900.1"/>
    <property type="molecule type" value="Genomic_DNA"/>
</dbReference>
<dbReference type="CDD" id="cd02440">
    <property type="entry name" value="AdoMet_MTases"/>
    <property type="match status" value="1"/>
</dbReference>
<evidence type="ECO:0000256" key="1">
    <source>
        <dbReference type="ARBA" id="ARBA00022490"/>
    </source>
</evidence>
<evidence type="ECO:0000313" key="8">
    <source>
        <dbReference type="EMBL" id="MBD2859900.1"/>
    </source>
</evidence>
<keyword evidence="3 8" id="KW-0489">Methyltransferase</keyword>
<dbReference type="InterPro" id="IPR017237">
    <property type="entry name" value="RLMG"/>
</dbReference>
<dbReference type="InterPro" id="IPR058679">
    <property type="entry name" value="RlmG_N"/>
</dbReference>
<keyword evidence="1" id="KW-0963">Cytoplasm</keyword>
<dbReference type="Pfam" id="PF05175">
    <property type="entry name" value="MTS"/>
    <property type="match status" value="1"/>
</dbReference>
<dbReference type="InterPro" id="IPR029063">
    <property type="entry name" value="SAM-dependent_MTases_sf"/>
</dbReference>
<evidence type="ECO:0000259" key="6">
    <source>
        <dbReference type="Pfam" id="PF05175"/>
    </source>
</evidence>